<dbReference type="PANTHER" id="PTHR22870">
    <property type="entry name" value="REGULATOR OF CHROMOSOME CONDENSATION"/>
    <property type="match status" value="1"/>
</dbReference>
<dbReference type="Proteomes" id="UP001431209">
    <property type="component" value="Unassembled WGS sequence"/>
</dbReference>
<feature type="repeat" description="RCC1" evidence="2">
    <location>
        <begin position="203"/>
        <end position="254"/>
    </location>
</feature>
<protein>
    <submittedName>
        <fullName evidence="3">E3 ubiquitin-protein ligase HERC</fullName>
    </submittedName>
</protein>
<dbReference type="AlphaFoldDB" id="A0AAW2YZS5"/>
<reference evidence="3 4" key="1">
    <citation type="submission" date="2024-03" db="EMBL/GenBank/DDBJ databases">
        <title>The Acrasis kona genome and developmental transcriptomes reveal deep origins of eukaryotic multicellular pathways.</title>
        <authorList>
            <person name="Sheikh S."/>
            <person name="Fu C.-J."/>
            <person name="Brown M.W."/>
            <person name="Baldauf S.L."/>
        </authorList>
    </citation>
    <scope>NUCLEOTIDE SEQUENCE [LARGE SCALE GENOMIC DNA]</scope>
    <source>
        <strain evidence="3 4">ATCC MYA-3509</strain>
    </source>
</reference>
<dbReference type="Gene3D" id="2.130.10.30">
    <property type="entry name" value="Regulator of chromosome condensation 1/beta-lactamase-inhibitor protein II"/>
    <property type="match status" value="1"/>
</dbReference>
<dbReference type="PROSITE" id="PS50012">
    <property type="entry name" value="RCC1_3"/>
    <property type="match status" value="2"/>
</dbReference>
<evidence type="ECO:0000256" key="2">
    <source>
        <dbReference type="PROSITE-ProRule" id="PRU00235"/>
    </source>
</evidence>
<organism evidence="3 4">
    <name type="scientific">Acrasis kona</name>
    <dbReference type="NCBI Taxonomy" id="1008807"/>
    <lineage>
        <taxon>Eukaryota</taxon>
        <taxon>Discoba</taxon>
        <taxon>Heterolobosea</taxon>
        <taxon>Tetramitia</taxon>
        <taxon>Eutetramitia</taxon>
        <taxon>Acrasidae</taxon>
        <taxon>Acrasis</taxon>
    </lineage>
</organism>
<evidence type="ECO:0000313" key="3">
    <source>
        <dbReference type="EMBL" id="KAL0482634.1"/>
    </source>
</evidence>
<dbReference type="SUPFAM" id="SSF50985">
    <property type="entry name" value="RCC1/BLIP-II"/>
    <property type="match status" value="1"/>
</dbReference>
<name>A0AAW2YZS5_9EUKA</name>
<dbReference type="InterPro" id="IPR009091">
    <property type="entry name" value="RCC1/BLIP-II"/>
</dbReference>
<proteinExistence type="predicted"/>
<comment type="caution">
    <text evidence="3">The sequence shown here is derived from an EMBL/GenBank/DDBJ whole genome shotgun (WGS) entry which is preliminary data.</text>
</comment>
<dbReference type="PANTHER" id="PTHR22870:SF408">
    <property type="entry name" value="OS09G0560450 PROTEIN"/>
    <property type="match status" value="1"/>
</dbReference>
<dbReference type="InterPro" id="IPR000408">
    <property type="entry name" value="Reg_chr_condens"/>
</dbReference>
<dbReference type="Pfam" id="PF00415">
    <property type="entry name" value="RCC1"/>
    <property type="match status" value="2"/>
</dbReference>
<accession>A0AAW2YZS5</accession>
<evidence type="ECO:0000313" key="4">
    <source>
        <dbReference type="Proteomes" id="UP001431209"/>
    </source>
</evidence>
<dbReference type="InterPro" id="IPR051210">
    <property type="entry name" value="Ub_ligase/GEF_domain"/>
</dbReference>
<evidence type="ECO:0000256" key="1">
    <source>
        <dbReference type="ARBA" id="ARBA00022737"/>
    </source>
</evidence>
<dbReference type="PROSITE" id="PS00626">
    <property type="entry name" value="RCC1_2"/>
    <property type="match status" value="1"/>
</dbReference>
<keyword evidence="1" id="KW-0677">Repeat</keyword>
<dbReference type="EMBL" id="JAOPGA020000879">
    <property type="protein sequence ID" value="KAL0482634.1"/>
    <property type="molecule type" value="Genomic_DNA"/>
</dbReference>
<keyword evidence="4" id="KW-1185">Reference proteome</keyword>
<sequence length="303" mass="33302">MFYQVLGESTRHVRARDDLFSRPSEVVNWGSPRTQGRYTGEQEDIESGERISRCRALEGISDLAITQEDVIITLSRNGSIGYVAKSSHAIRWIQDEEADNYKFIKVIGSGLALTECGKVATINNSHIVILPIKHKIKDIASGSNHFYAITDDNRILAWGENQTGQCGLGDRRNKPSPEEIKLFRGEVVFIAPGSNHTLALKNNQVYSWGMDSHGQLGQGYTDGLAVPMLIKRIKDVDVIEIAAGKSHSLALSSSGVVYAWGDTGMGHVSNSSGFVVDGLSLYKIVHIFSGYLSGHTFCSKRSW</sequence>
<feature type="repeat" description="RCC1" evidence="2">
    <location>
        <begin position="153"/>
        <end position="203"/>
    </location>
</feature>
<gene>
    <name evidence="3" type="ORF">AKO1_014328</name>
</gene>